<dbReference type="InterPro" id="IPR029055">
    <property type="entry name" value="Ntn_hydrolases_N"/>
</dbReference>
<name>A0A7S3H6V1_9STRA</name>
<dbReference type="GO" id="GO:0005737">
    <property type="term" value="C:cytoplasm"/>
    <property type="evidence" value="ECO:0007669"/>
    <property type="project" value="UniProtKB-SubCell"/>
</dbReference>
<accession>A0A7S3H6V1</accession>
<comment type="subcellular location">
    <subcellularLocation>
        <location evidence="4">Cytoplasm</location>
    </subcellularLocation>
    <subcellularLocation>
        <location evidence="4">Nucleus</location>
    </subcellularLocation>
</comment>
<gene>
    <name evidence="5" type="ORF">SELO1098_LOCUS15582</name>
</gene>
<dbReference type="GO" id="GO:0005634">
    <property type="term" value="C:nucleus"/>
    <property type="evidence" value="ECO:0007669"/>
    <property type="project" value="UniProtKB-SubCell"/>
</dbReference>
<dbReference type="InterPro" id="IPR016050">
    <property type="entry name" value="Proteasome_bsu_CS"/>
</dbReference>
<organism evidence="5">
    <name type="scientific">Spumella elongata</name>
    <dbReference type="NCBI Taxonomy" id="89044"/>
    <lineage>
        <taxon>Eukaryota</taxon>
        <taxon>Sar</taxon>
        <taxon>Stramenopiles</taxon>
        <taxon>Ochrophyta</taxon>
        <taxon>Chrysophyceae</taxon>
        <taxon>Chromulinales</taxon>
        <taxon>Chromulinaceae</taxon>
        <taxon>Spumella</taxon>
    </lineage>
</organism>
<proteinExistence type="inferred from homology"/>
<dbReference type="PROSITE" id="PS51476">
    <property type="entry name" value="PROTEASOME_BETA_2"/>
    <property type="match status" value="1"/>
</dbReference>
<keyword evidence="3 4" id="KW-0539">Nucleus</keyword>
<evidence type="ECO:0000256" key="4">
    <source>
        <dbReference type="RuleBase" id="RU004203"/>
    </source>
</evidence>
<evidence type="ECO:0000256" key="2">
    <source>
        <dbReference type="ARBA" id="ARBA00022942"/>
    </source>
</evidence>
<keyword evidence="1 4" id="KW-0963">Cytoplasm</keyword>
<dbReference type="CDD" id="cd03758">
    <property type="entry name" value="proteasome_beta_type_2"/>
    <property type="match status" value="1"/>
</dbReference>
<evidence type="ECO:0000313" key="5">
    <source>
        <dbReference type="EMBL" id="CAE0286741.1"/>
    </source>
</evidence>
<dbReference type="PANTHER" id="PTHR32194:SF2">
    <property type="entry name" value="PROTEASOME SUBUNIT BETA TYPE-1"/>
    <property type="match status" value="1"/>
</dbReference>
<dbReference type="InterPro" id="IPR001353">
    <property type="entry name" value="Proteasome_sua/b"/>
</dbReference>
<evidence type="ECO:0000256" key="1">
    <source>
        <dbReference type="ARBA" id="ARBA00022490"/>
    </source>
</evidence>
<keyword evidence="2 4" id="KW-0647">Proteasome</keyword>
<dbReference type="PROSITE" id="PS00854">
    <property type="entry name" value="PROTEASOME_BETA_1"/>
    <property type="match status" value="1"/>
</dbReference>
<reference evidence="5" key="1">
    <citation type="submission" date="2021-01" db="EMBL/GenBank/DDBJ databases">
        <authorList>
            <person name="Corre E."/>
            <person name="Pelletier E."/>
            <person name="Niang G."/>
            <person name="Scheremetjew M."/>
            <person name="Finn R."/>
            <person name="Kale V."/>
            <person name="Holt S."/>
            <person name="Cochrane G."/>
            <person name="Meng A."/>
            <person name="Brown T."/>
            <person name="Cohen L."/>
        </authorList>
    </citation>
    <scope>NUCLEOTIDE SEQUENCE</scope>
    <source>
        <strain evidence="5">CCAP 955/1</strain>
    </source>
</reference>
<protein>
    <recommendedName>
        <fullName evidence="4">Proteasome subunit beta</fullName>
    </recommendedName>
</protein>
<dbReference type="EMBL" id="HBIC01030820">
    <property type="protein sequence ID" value="CAE0286741.1"/>
    <property type="molecule type" value="Transcribed_RNA"/>
</dbReference>
<dbReference type="InterPro" id="IPR023333">
    <property type="entry name" value="Proteasome_suB-type"/>
</dbReference>
<dbReference type="Gene3D" id="3.60.20.10">
    <property type="entry name" value="Glutamine Phosphoribosylpyrophosphate, subunit 1, domain 1"/>
    <property type="match status" value="1"/>
</dbReference>
<dbReference type="PANTHER" id="PTHR32194">
    <property type="entry name" value="METALLOPROTEASE TLDD"/>
    <property type="match status" value="1"/>
</dbReference>
<sequence>MDSVFALVGDGYAIVAADASAARSILVFKHDEDKIMELDSHKLLVGAGVPADCAHFNEYIQRNLTLYELNNDIKLSTHGSANYIRGELATALRKGPYQSNLLLAGYDAQDGVSLYHMDYMASLSKVNFGAHGYAANFILSVFDRDWKKGMNLQEGLEVVRRCIHELRTRFLISQPVFILKVVDAAGTRVVTL</sequence>
<dbReference type="GO" id="GO:0005839">
    <property type="term" value="C:proteasome core complex"/>
    <property type="evidence" value="ECO:0007669"/>
    <property type="project" value="InterPro"/>
</dbReference>
<dbReference type="InterPro" id="IPR035206">
    <property type="entry name" value="Proteasome_beta2"/>
</dbReference>
<comment type="function">
    <text evidence="4">Component of the proteasome, a multicatalytic proteinase complex which is characterized by its ability to cleave peptides with Arg, Phe, Tyr, Leu, and Glu adjacent to the leaving group at neutral or slightly basic pH. The proteasome has an ATP-dependent proteolytic activity.</text>
</comment>
<evidence type="ECO:0000256" key="3">
    <source>
        <dbReference type="ARBA" id="ARBA00023242"/>
    </source>
</evidence>
<dbReference type="SUPFAM" id="SSF56235">
    <property type="entry name" value="N-terminal nucleophile aminohydrolases (Ntn hydrolases)"/>
    <property type="match status" value="1"/>
</dbReference>
<dbReference type="GO" id="GO:0010498">
    <property type="term" value="P:proteasomal protein catabolic process"/>
    <property type="evidence" value="ECO:0007669"/>
    <property type="project" value="InterPro"/>
</dbReference>
<comment type="subunit">
    <text evidence="4">Component of the proteasome complex.</text>
</comment>
<dbReference type="Pfam" id="PF00227">
    <property type="entry name" value="Proteasome"/>
    <property type="match status" value="1"/>
</dbReference>
<comment type="similarity">
    <text evidence="4">Belongs to the peptidase T1B family.</text>
</comment>
<dbReference type="AlphaFoldDB" id="A0A7S3H6V1"/>